<evidence type="ECO:0000313" key="2">
    <source>
        <dbReference type="Proteomes" id="UP000032141"/>
    </source>
</evidence>
<dbReference type="Proteomes" id="UP000032141">
    <property type="component" value="Chromosome C3"/>
</dbReference>
<organism evidence="1 2">
    <name type="scientific">Brassica oleracea var. oleracea</name>
    <dbReference type="NCBI Taxonomy" id="109376"/>
    <lineage>
        <taxon>Eukaryota</taxon>
        <taxon>Viridiplantae</taxon>
        <taxon>Streptophyta</taxon>
        <taxon>Embryophyta</taxon>
        <taxon>Tracheophyta</taxon>
        <taxon>Spermatophyta</taxon>
        <taxon>Magnoliopsida</taxon>
        <taxon>eudicotyledons</taxon>
        <taxon>Gunneridae</taxon>
        <taxon>Pentapetalae</taxon>
        <taxon>rosids</taxon>
        <taxon>malvids</taxon>
        <taxon>Brassicales</taxon>
        <taxon>Brassicaceae</taxon>
        <taxon>Brassiceae</taxon>
        <taxon>Brassica</taxon>
    </lineage>
</organism>
<name>A0A0D3BK29_BRAOL</name>
<protein>
    <submittedName>
        <fullName evidence="1">Uncharacterized protein</fullName>
    </submittedName>
</protein>
<dbReference type="HOGENOM" id="CLU_1212472_0_0_1"/>
<reference evidence="1 2" key="1">
    <citation type="journal article" date="2014" name="Genome Biol.">
        <title>Transcriptome and methylome profiling reveals relics of genome dominance in the mesopolyploid Brassica oleracea.</title>
        <authorList>
            <person name="Parkin I.A."/>
            <person name="Koh C."/>
            <person name="Tang H."/>
            <person name="Robinson S.J."/>
            <person name="Kagale S."/>
            <person name="Clarke W.E."/>
            <person name="Town C.D."/>
            <person name="Nixon J."/>
            <person name="Krishnakumar V."/>
            <person name="Bidwell S.L."/>
            <person name="Denoeud F."/>
            <person name="Belcram H."/>
            <person name="Links M.G."/>
            <person name="Just J."/>
            <person name="Clarke C."/>
            <person name="Bender T."/>
            <person name="Huebert T."/>
            <person name="Mason A.S."/>
            <person name="Pires J.C."/>
            <person name="Barker G."/>
            <person name="Moore J."/>
            <person name="Walley P.G."/>
            <person name="Manoli S."/>
            <person name="Batley J."/>
            <person name="Edwards D."/>
            <person name="Nelson M.N."/>
            <person name="Wang X."/>
            <person name="Paterson A.H."/>
            <person name="King G."/>
            <person name="Bancroft I."/>
            <person name="Chalhoub B."/>
            <person name="Sharpe A.G."/>
        </authorList>
    </citation>
    <scope>NUCLEOTIDE SEQUENCE</scope>
    <source>
        <strain evidence="1 2">cv. TO1000</strain>
    </source>
</reference>
<sequence length="229" mass="26046">MKNSVLYSWFLGSANLVNNWAYHGIGPDISYRTVRTRDHMLSFVSSPEIESGDGYSEAIFTATTDGAPMIAVQAWMVLSDFPWSSICSREAEPTTHPSIGDGFFFSSSSSGFYCLHMRTTCMYRVIIIYCWNFTSATAYCLLNIIYGSYSAFSWNPHMANEGENHGADQPMNVLGVLNPSRVNGSLWFKRDSVITSEIRTIIRSDFPGPYRNWSTTPQHVKERWWFTFK</sequence>
<keyword evidence="2" id="KW-1185">Reference proteome</keyword>
<dbReference type="Gramene" id="Bo3g154330.1">
    <property type="protein sequence ID" value="Bo3g154330.1"/>
    <property type="gene ID" value="Bo3g154330"/>
</dbReference>
<reference evidence="1" key="2">
    <citation type="submission" date="2015-03" db="UniProtKB">
        <authorList>
            <consortium name="EnsemblPlants"/>
        </authorList>
    </citation>
    <scope>IDENTIFICATION</scope>
</reference>
<dbReference type="AlphaFoldDB" id="A0A0D3BK29"/>
<evidence type="ECO:0000313" key="1">
    <source>
        <dbReference type="EnsemblPlants" id="Bo3g154330.1"/>
    </source>
</evidence>
<accession>A0A0D3BK29</accession>
<dbReference type="EnsemblPlants" id="Bo3g154330.1">
    <property type="protein sequence ID" value="Bo3g154330.1"/>
    <property type="gene ID" value="Bo3g154330"/>
</dbReference>
<proteinExistence type="predicted"/>